<organism evidence="1 2">
    <name type="scientific">Streptomyces kaempferi</name>
    <dbReference type="NCBI Taxonomy" id="333725"/>
    <lineage>
        <taxon>Bacteria</taxon>
        <taxon>Bacillati</taxon>
        <taxon>Actinomycetota</taxon>
        <taxon>Actinomycetes</taxon>
        <taxon>Kitasatosporales</taxon>
        <taxon>Streptomycetaceae</taxon>
        <taxon>Streptomyces</taxon>
    </lineage>
</organism>
<dbReference type="EMBL" id="JBHTMM010000120">
    <property type="protein sequence ID" value="MFD1312475.1"/>
    <property type="molecule type" value="Genomic_DNA"/>
</dbReference>
<evidence type="ECO:0000313" key="2">
    <source>
        <dbReference type="Proteomes" id="UP001597058"/>
    </source>
</evidence>
<dbReference type="Proteomes" id="UP001597058">
    <property type="component" value="Unassembled WGS sequence"/>
</dbReference>
<dbReference type="RefSeq" id="WP_381236386.1">
    <property type="nucleotide sequence ID" value="NZ_JBHSKH010000028.1"/>
</dbReference>
<protein>
    <submittedName>
        <fullName evidence="1">Uncharacterized protein</fullName>
    </submittedName>
</protein>
<keyword evidence="2" id="KW-1185">Reference proteome</keyword>
<name>A0ABW3XV27_9ACTN</name>
<evidence type="ECO:0000313" key="1">
    <source>
        <dbReference type="EMBL" id="MFD1312475.1"/>
    </source>
</evidence>
<comment type="caution">
    <text evidence="1">The sequence shown here is derived from an EMBL/GenBank/DDBJ whole genome shotgun (WGS) entry which is preliminary data.</text>
</comment>
<accession>A0ABW3XV27</accession>
<sequence>MVEACAGSPGWREWTAALVHGLRTGDRGLVEETHTAWASMRRRRTPAFFIVDRLCVYAGHPAWCPLPRMAEDDGEEIAERWRTVIRTLVESE</sequence>
<gene>
    <name evidence="1" type="ORF">ACFQ5X_42690</name>
</gene>
<reference evidence="2" key="1">
    <citation type="journal article" date="2019" name="Int. J. Syst. Evol. Microbiol.">
        <title>The Global Catalogue of Microorganisms (GCM) 10K type strain sequencing project: providing services to taxonomists for standard genome sequencing and annotation.</title>
        <authorList>
            <consortium name="The Broad Institute Genomics Platform"/>
            <consortium name="The Broad Institute Genome Sequencing Center for Infectious Disease"/>
            <person name="Wu L."/>
            <person name="Ma J."/>
        </authorList>
    </citation>
    <scope>NUCLEOTIDE SEQUENCE [LARGE SCALE GENOMIC DNA]</scope>
    <source>
        <strain evidence="2">CGMCC 4.7020</strain>
    </source>
</reference>
<proteinExistence type="predicted"/>